<keyword evidence="1" id="KW-0540">Nuclease</keyword>
<accession>A0A9D1P2H1</accession>
<dbReference type="PANTHER" id="PTHR46018:SF2">
    <property type="entry name" value="ZINC PHOSPHODIESTERASE ELAC PROTEIN 1"/>
    <property type="match status" value="1"/>
</dbReference>
<evidence type="ECO:0000313" key="4">
    <source>
        <dbReference type="Proteomes" id="UP000824169"/>
    </source>
</evidence>
<dbReference type="Gene3D" id="3.60.15.10">
    <property type="entry name" value="Ribonuclease Z/Hydroxyacylglutathione hydrolase-like"/>
    <property type="match status" value="1"/>
</dbReference>
<evidence type="ECO:0000256" key="1">
    <source>
        <dbReference type="ARBA" id="ARBA00022759"/>
    </source>
</evidence>
<keyword evidence="1" id="KW-0378">Hydrolase</keyword>
<gene>
    <name evidence="3" type="ORF">IAB71_01205</name>
</gene>
<dbReference type="SMART" id="SM00849">
    <property type="entry name" value="Lactamase_B"/>
    <property type="match status" value="1"/>
</dbReference>
<keyword evidence="1" id="KW-0255">Endonuclease</keyword>
<comment type="caution">
    <text evidence="3">The sequence shown here is derived from an EMBL/GenBank/DDBJ whole genome shotgun (WGS) entry which is preliminary data.</text>
</comment>
<evidence type="ECO:0000259" key="2">
    <source>
        <dbReference type="SMART" id="SM00849"/>
    </source>
</evidence>
<dbReference type="GO" id="GO:0042781">
    <property type="term" value="F:3'-tRNA processing endoribonuclease activity"/>
    <property type="evidence" value="ECO:0007669"/>
    <property type="project" value="TreeGrafter"/>
</dbReference>
<protein>
    <submittedName>
        <fullName evidence="3">MBL fold metallo-hydrolase</fullName>
    </submittedName>
</protein>
<dbReference type="EMBL" id="DVOO01000003">
    <property type="protein sequence ID" value="HIV24398.1"/>
    <property type="molecule type" value="Genomic_DNA"/>
</dbReference>
<evidence type="ECO:0000313" key="3">
    <source>
        <dbReference type="EMBL" id="HIV24398.1"/>
    </source>
</evidence>
<organism evidence="3 4">
    <name type="scientific">Candidatus Scatomonas pullistercoris</name>
    <dbReference type="NCBI Taxonomy" id="2840920"/>
    <lineage>
        <taxon>Bacteria</taxon>
        <taxon>Bacillati</taxon>
        <taxon>Bacillota</taxon>
        <taxon>Clostridia</taxon>
        <taxon>Lachnospirales</taxon>
        <taxon>Lachnospiraceae</taxon>
        <taxon>Lachnospiraceae incertae sedis</taxon>
        <taxon>Candidatus Scatomonas</taxon>
    </lineage>
</organism>
<sequence length="273" mass="31049">MKKLIVLGTGNAAVTRCYNTCFALKQKKEYLLVDAGGGNGILSALASAEIPLKQIHHFFVTHAHSDHILGVPWIIRMIGTRMNREKYQGELHIYCHRELANAIRTITSLVVQEKISRLLDRQILFHILEDGSRHTILGSRFTFLDIRSSKAKQFGFLCETEDGMRIAFPGDEPCPEHLYPVFSHADWLLHEAFCRYADRDRFSPYEKCHSTVRDACLLAEKLAVRNLVLWHTEDSDLPRRRETYLAEGSLCFSGNLYVPEDGEIISLAGTEMA</sequence>
<reference evidence="3" key="2">
    <citation type="journal article" date="2021" name="PeerJ">
        <title>Extensive microbial diversity within the chicken gut microbiome revealed by metagenomics and culture.</title>
        <authorList>
            <person name="Gilroy R."/>
            <person name="Ravi A."/>
            <person name="Getino M."/>
            <person name="Pursley I."/>
            <person name="Horton D.L."/>
            <person name="Alikhan N.F."/>
            <person name="Baker D."/>
            <person name="Gharbi K."/>
            <person name="Hall N."/>
            <person name="Watson M."/>
            <person name="Adriaenssens E.M."/>
            <person name="Foster-Nyarko E."/>
            <person name="Jarju S."/>
            <person name="Secka A."/>
            <person name="Antonio M."/>
            <person name="Oren A."/>
            <person name="Chaudhuri R.R."/>
            <person name="La Ragione R."/>
            <person name="Hildebrand F."/>
            <person name="Pallen M.J."/>
        </authorList>
    </citation>
    <scope>NUCLEOTIDE SEQUENCE</scope>
    <source>
        <strain evidence="3">CHK188-20938</strain>
    </source>
</reference>
<dbReference type="SUPFAM" id="SSF56281">
    <property type="entry name" value="Metallo-hydrolase/oxidoreductase"/>
    <property type="match status" value="1"/>
</dbReference>
<dbReference type="AlphaFoldDB" id="A0A9D1P2H1"/>
<name>A0A9D1P2H1_9FIRM</name>
<reference evidence="3" key="1">
    <citation type="submission" date="2020-10" db="EMBL/GenBank/DDBJ databases">
        <authorList>
            <person name="Gilroy R."/>
        </authorList>
    </citation>
    <scope>NUCLEOTIDE SEQUENCE</scope>
    <source>
        <strain evidence="3">CHK188-20938</strain>
    </source>
</reference>
<proteinExistence type="predicted"/>
<dbReference type="InterPro" id="IPR001279">
    <property type="entry name" value="Metallo-B-lactamas"/>
</dbReference>
<dbReference type="Proteomes" id="UP000824169">
    <property type="component" value="Unassembled WGS sequence"/>
</dbReference>
<feature type="domain" description="Metallo-beta-lactamase" evidence="2">
    <location>
        <begin position="18"/>
        <end position="209"/>
    </location>
</feature>
<dbReference type="InterPro" id="IPR036866">
    <property type="entry name" value="RibonucZ/Hydroxyglut_hydro"/>
</dbReference>
<dbReference type="Pfam" id="PF23023">
    <property type="entry name" value="Anti-Pycsar_Apyc1"/>
    <property type="match status" value="1"/>
</dbReference>
<dbReference type="PANTHER" id="PTHR46018">
    <property type="entry name" value="ZINC PHOSPHODIESTERASE ELAC PROTEIN 1"/>
    <property type="match status" value="1"/>
</dbReference>